<organism evidence="1 2">
    <name type="scientific">Xanthomonas sacchari</name>
    <dbReference type="NCBI Taxonomy" id="56458"/>
    <lineage>
        <taxon>Bacteria</taxon>
        <taxon>Pseudomonadati</taxon>
        <taxon>Pseudomonadota</taxon>
        <taxon>Gammaproteobacteria</taxon>
        <taxon>Lysobacterales</taxon>
        <taxon>Lysobacteraceae</taxon>
        <taxon>Xanthomonas</taxon>
    </lineage>
</organism>
<protein>
    <submittedName>
        <fullName evidence="1">Uncharacterized protein</fullName>
    </submittedName>
</protein>
<accession>A0A2P5Z489</accession>
<dbReference type="RefSeq" id="WP_010340339.1">
    <property type="nucleotide sequence ID" value="NZ_CP132343.1"/>
</dbReference>
<evidence type="ECO:0000313" key="2">
    <source>
        <dbReference type="Proteomes" id="UP000247346"/>
    </source>
</evidence>
<reference evidence="1 2" key="1">
    <citation type="submission" date="2016-08" db="EMBL/GenBank/DDBJ databases">
        <authorList>
            <person name="Seilhamer J.J."/>
        </authorList>
    </citation>
    <scope>NUCLEOTIDE SEQUENCE [LARGE SCALE GENOMIC DNA]</scope>
    <source>
        <strain evidence="1 2">CFBP4641</strain>
    </source>
</reference>
<dbReference type="OrthoDB" id="7066089at2"/>
<sequence>MSVEIAEFRQMLEAGQRYLGGTCSIQELNGSVNQCRDAARFWGGHPALAQVVDDWSQVVDRRWNECGHSPDPLTEQQFKSWLGQQLTLLSAHA</sequence>
<dbReference type="AlphaFoldDB" id="A0A2P5Z489"/>
<dbReference type="EMBL" id="MDEK01000008">
    <property type="protein sequence ID" value="PPU82573.1"/>
    <property type="molecule type" value="Genomic_DNA"/>
</dbReference>
<dbReference type="GeneID" id="93880903"/>
<proteinExistence type="predicted"/>
<evidence type="ECO:0000313" key="1">
    <source>
        <dbReference type="EMBL" id="PPU82573.1"/>
    </source>
</evidence>
<gene>
    <name evidence="1" type="ORF">XsacCFBP4641_10430</name>
</gene>
<comment type="caution">
    <text evidence="1">The sequence shown here is derived from an EMBL/GenBank/DDBJ whole genome shotgun (WGS) entry which is preliminary data.</text>
</comment>
<name>A0A2P5Z489_9XANT</name>
<dbReference type="Proteomes" id="UP000247346">
    <property type="component" value="Unassembled WGS sequence"/>
</dbReference>